<dbReference type="RefSeq" id="WP_271433699.1">
    <property type="nucleotide sequence ID" value="NZ_JAQIOY010000008.1"/>
</dbReference>
<dbReference type="EMBL" id="JAQIOY010000008">
    <property type="protein sequence ID" value="MDA7426346.1"/>
    <property type="molecule type" value="Genomic_DNA"/>
</dbReference>
<proteinExistence type="predicted"/>
<comment type="caution">
    <text evidence="2">The sequence shown here is derived from an EMBL/GenBank/DDBJ whole genome shotgun (WGS) entry which is preliminary data.</text>
</comment>
<name>A0ABT4XWM4_9RHOB</name>
<gene>
    <name evidence="2" type="ORF">PFY00_16540</name>
</gene>
<accession>A0ABT4XWM4</accession>
<dbReference type="PROSITE" id="PS51257">
    <property type="entry name" value="PROKAR_LIPOPROTEIN"/>
    <property type="match status" value="1"/>
</dbReference>
<protein>
    <recommendedName>
        <fullName evidence="4">Transferrin-binding protein B C-lobe/N-lobe beta barrel domain-containing protein</fullName>
    </recommendedName>
</protein>
<keyword evidence="3" id="KW-1185">Reference proteome</keyword>
<evidence type="ECO:0000313" key="2">
    <source>
        <dbReference type="EMBL" id="MDA7426346.1"/>
    </source>
</evidence>
<reference evidence="2 3" key="1">
    <citation type="submission" date="2023-01" db="EMBL/GenBank/DDBJ databases">
        <title>Thalassococcus onchidii sp. nov., isolated from a marine invertebrate from the South China Sea.</title>
        <authorList>
            <person name="Xu S."/>
            <person name="Liu Z."/>
            <person name="Xu Y."/>
        </authorList>
    </citation>
    <scope>NUCLEOTIDE SEQUENCE [LARGE SCALE GENOMIC DNA]</scope>
    <source>
        <strain evidence="2 3">KCTC 32084</strain>
    </source>
</reference>
<feature type="signal peptide" evidence="1">
    <location>
        <begin position="1"/>
        <end position="18"/>
    </location>
</feature>
<feature type="chain" id="PRO_5045721888" description="Transferrin-binding protein B C-lobe/N-lobe beta barrel domain-containing protein" evidence="1">
    <location>
        <begin position="19"/>
        <end position="321"/>
    </location>
</feature>
<evidence type="ECO:0000256" key="1">
    <source>
        <dbReference type="SAM" id="SignalP"/>
    </source>
</evidence>
<keyword evidence="1" id="KW-0732">Signal</keyword>
<dbReference type="Proteomes" id="UP001210720">
    <property type="component" value="Unassembled WGS sequence"/>
</dbReference>
<evidence type="ECO:0000313" key="3">
    <source>
        <dbReference type="Proteomes" id="UP001210720"/>
    </source>
</evidence>
<organism evidence="2 3">
    <name type="scientific">Thalassococcus lentus</name>
    <dbReference type="NCBI Taxonomy" id="1210524"/>
    <lineage>
        <taxon>Bacteria</taxon>
        <taxon>Pseudomonadati</taxon>
        <taxon>Pseudomonadota</taxon>
        <taxon>Alphaproteobacteria</taxon>
        <taxon>Rhodobacterales</taxon>
        <taxon>Roseobacteraceae</taxon>
        <taxon>Thalassococcus</taxon>
    </lineage>
</organism>
<sequence>MYRTIIALALAGVLSACTGGNPNDAGNDEGVGTGDQPLIVETDTETEGETTTEDEGTDKFGADINADLTMNNVDFDEDTGEIILNNMPFDGEGNRYARAAAVSDALGAAGSTFDAYANVGGGNSYFAVFRRTANSQVTAAGTNSYVSFGYGGVAAQRLNGDGSLPSTNDAYVFTGEYAAVRTIIDDTTGSQIQYVAGTVRIDVDIEDFDDIGAVQGIVSNRQFFDENGIEITDIAGADFISLATSQINFDNWTINSSTASVIRDNTATASGNWEGLFTGPNGEEVAGIVFTEGTGPVGIDPDTGEYIEVQVRESGGFIAER</sequence>
<evidence type="ECO:0008006" key="4">
    <source>
        <dbReference type="Google" id="ProtNLM"/>
    </source>
</evidence>